<sequence>MENMENKSNGEDQSNEVKSSNSNTEINEEPEYGDDWLDVLGSGALMKKIHKEGSGEKPNKGDAVVLSVKTYLKEGDTLVDDNKKLEFVLGDGDVIRALELTVSLMLVGEECEIILQSKLGYKEFGLKPNIPPNADLKIFIHFISNDGPLDYEKMSAKDKSSICNAKRDNGNSLYSRGDYSDAIQCYTKALTILDTSGEAINDSQEDLQELLEIKVKCHTNLAAAQLKVGAYDAAEQSCSLALAIQPDNVKALFRKAKALINKGELEQASELMKKALSIDPSERAIHYEQAKLLSRIREQNNSQKKIYQRMFGGPHNPSNSDAPASKQVF</sequence>
<dbReference type="Gene3D" id="1.25.40.10">
    <property type="entry name" value="Tetratricopeptide repeat domain"/>
    <property type="match status" value="1"/>
</dbReference>
<dbReference type="SMART" id="SM00028">
    <property type="entry name" value="TPR"/>
    <property type="match status" value="3"/>
</dbReference>
<feature type="region of interest" description="Disordered" evidence="5">
    <location>
        <begin position="308"/>
        <end position="329"/>
    </location>
</feature>
<dbReference type="PANTHER" id="PTHR46512">
    <property type="entry name" value="PEPTIDYLPROLYL ISOMERASE"/>
    <property type="match status" value="1"/>
</dbReference>
<dbReference type="PANTHER" id="PTHR46512:SF1">
    <property type="entry name" value="PEPTIDYLPROLYL ISOMERASE"/>
    <property type="match status" value="1"/>
</dbReference>
<dbReference type="EC" id="5.2.1.8" evidence="3"/>
<dbReference type="EMBL" id="CAJFCJ010000018">
    <property type="protein sequence ID" value="CAD5122768.1"/>
    <property type="molecule type" value="Genomic_DNA"/>
</dbReference>
<dbReference type="PROSITE" id="PS50059">
    <property type="entry name" value="FKBP_PPIASE"/>
    <property type="match status" value="1"/>
</dbReference>
<dbReference type="InterPro" id="IPR050754">
    <property type="entry name" value="FKBP4/5/8-like"/>
</dbReference>
<keyword evidence="2 4" id="KW-0802">TPR repeat</keyword>
<feature type="domain" description="PPIase FKBP-type" evidence="6">
    <location>
        <begin position="61"/>
        <end position="146"/>
    </location>
</feature>
<dbReference type="PROSITE" id="PS50005">
    <property type="entry name" value="TPR"/>
    <property type="match status" value="1"/>
</dbReference>
<evidence type="ECO:0000256" key="1">
    <source>
        <dbReference type="ARBA" id="ARBA00022737"/>
    </source>
</evidence>
<evidence type="ECO:0000256" key="4">
    <source>
        <dbReference type="PROSITE-ProRule" id="PRU00339"/>
    </source>
</evidence>
<keyword evidence="3" id="KW-0413">Isomerase</keyword>
<dbReference type="InterPro" id="IPR046357">
    <property type="entry name" value="PPIase_dom_sf"/>
</dbReference>
<dbReference type="InterPro" id="IPR019734">
    <property type="entry name" value="TPR_rpt"/>
</dbReference>
<protein>
    <recommendedName>
        <fullName evidence="3">peptidylprolyl isomerase</fullName>
        <ecNumber evidence="3">5.2.1.8</ecNumber>
    </recommendedName>
</protein>
<feature type="region of interest" description="Disordered" evidence="5">
    <location>
        <begin position="1"/>
        <end position="35"/>
    </location>
</feature>
<reference evidence="7 8" key="1">
    <citation type="submission" date="2020-08" db="EMBL/GenBank/DDBJ databases">
        <authorList>
            <person name="Hejnol A."/>
        </authorList>
    </citation>
    <scope>NUCLEOTIDE SEQUENCE [LARGE SCALE GENOMIC DNA]</scope>
</reference>
<feature type="compositionally biased region" description="Polar residues" evidence="5">
    <location>
        <begin position="16"/>
        <end position="25"/>
    </location>
</feature>
<evidence type="ECO:0000313" key="8">
    <source>
        <dbReference type="Proteomes" id="UP000549394"/>
    </source>
</evidence>
<feature type="compositionally biased region" description="Polar residues" evidence="5">
    <location>
        <begin position="316"/>
        <end position="329"/>
    </location>
</feature>
<feature type="compositionally biased region" description="Basic and acidic residues" evidence="5">
    <location>
        <begin position="1"/>
        <end position="10"/>
    </location>
</feature>
<dbReference type="GO" id="GO:0012505">
    <property type="term" value="C:endomembrane system"/>
    <property type="evidence" value="ECO:0007669"/>
    <property type="project" value="TreeGrafter"/>
</dbReference>
<dbReference type="GO" id="GO:0016020">
    <property type="term" value="C:membrane"/>
    <property type="evidence" value="ECO:0007669"/>
    <property type="project" value="TreeGrafter"/>
</dbReference>
<dbReference type="Pfam" id="PF00254">
    <property type="entry name" value="FKBP_C"/>
    <property type="match status" value="1"/>
</dbReference>
<evidence type="ECO:0000259" key="6">
    <source>
        <dbReference type="PROSITE" id="PS50059"/>
    </source>
</evidence>
<evidence type="ECO:0000256" key="3">
    <source>
        <dbReference type="PROSITE-ProRule" id="PRU00277"/>
    </source>
</evidence>
<dbReference type="Pfam" id="PF14559">
    <property type="entry name" value="TPR_19"/>
    <property type="match status" value="1"/>
</dbReference>
<accession>A0A7I8W2P3</accession>
<dbReference type="GO" id="GO:0044183">
    <property type="term" value="F:protein folding chaperone"/>
    <property type="evidence" value="ECO:0007669"/>
    <property type="project" value="TreeGrafter"/>
</dbReference>
<dbReference type="Proteomes" id="UP000549394">
    <property type="component" value="Unassembled WGS sequence"/>
</dbReference>
<dbReference type="SUPFAM" id="SSF54534">
    <property type="entry name" value="FKBP-like"/>
    <property type="match status" value="1"/>
</dbReference>
<comment type="catalytic activity">
    <reaction evidence="3">
        <text>[protein]-peptidylproline (omega=180) = [protein]-peptidylproline (omega=0)</text>
        <dbReference type="Rhea" id="RHEA:16237"/>
        <dbReference type="Rhea" id="RHEA-COMP:10747"/>
        <dbReference type="Rhea" id="RHEA-COMP:10748"/>
        <dbReference type="ChEBI" id="CHEBI:83833"/>
        <dbReference type="ChEBI" id="CHEBI:83834"/>
        <dbReference type="EC" id="5.2.1.8"/>
    </reaction>
</comment>
<dbReference type="GO" id="GO:0043066">
    <property type="term" value="P:negative regulation of apoptotic process"/>
    <property type="evidence" value="ECO:0007669"/>
    <property type="project" value="TreeGrafter"/>
</dbReference>
<dbReference type="SUPFAM" id="SSF48452">
    <property type="entry name" value="TPR-like"/>
    <property type="match status" value="1"/>
</dbReference>
<comment type="caution">
    <text evidence="7">The sequence shown here is derived from an EMBL/GenBank/DDBJ whole genome shotgun (WGS) entry which is preliminary data.</text>
</comment>
<dbReference type="AlphaFoldDB" id="A0A7I8W2P3"/>
<proteinExistence type="predicted"/>
<keyword evidence="8" id="KW-1185">Reference proteome</keyword>
<dbReference type="GO" id="GO:0003755">
    <property type="term" value="F:peptidyl-prolyl cis-trans isomerase activity"/>
    <property type="evidence" value="ECO:0007669"/>
    <property type="project" value="UniProtKB-KW"/>
</dbReference>
<dbReference type="GO" id="GO:0005829">
    <property type="term" value="C:cytosol"/>
    <property type="evidence" value="ECO:0007669"/>
    <property type="project" value="TreeGrafter"/>
</dbReference>
<dbReference type="InterPro" id="IPR011990">
    <property type="entry name" value="TPR-like_helical_dom_sf"/>
</dbReference>
<keyword evidence="1" id="KW-0677">Repeat</keyword>
<feature type="compositionally biased region" description="Acidic residues" evidence="5">
    <location>
        <begin position="26"/>
        <end position="35"/>
    </location>
</feature>
<gene>
    <name evidence="7" type="ORF">DGYR_LOCUS10532</name>
</gene>
<feature type="repeat" description="TPR" evidence="4">
    <location>
        <begin position="249"/>
        <end position="282"/>
    </location>
</feature>
<name>A0A7I8W2P3_9ANNE</name>
<organism evidence="7 8">
    <name type="scientific">Dimorphilus gyrociliatus</name>
    <dbReference type="NCBI Taxonomy" id="2664684"/>
    <lineage>
        <taxon>Eukaryota</taxon>
        <taxon>Metazoa</taxon>
        <taxon>Spiralia</taxon>
        <taxon>Lophotrochozoa</taxon>
        <taxon>Annelida</taxon>
        <taxon>Polychaeta</taxon>
        <taxon>Polychaeta incertae sedis</taxon>
        <taxon>Dinophilidae</taxon>
        <taxon>Dimorphilus</taxon>
    </lineage>
</organism>
<dbReference type="InterPro" id="IPR001179">
    <property type="entry name" value="PPIase_FKBP_dom"/>
</dbReference>
<dbReference type="Gene3D" id="3.10.50.40">
    <property type="match status" value="1"/>
</dbReference>
<evidence type="ECO:0000256" key="2">
    <source>
        <dbReference type="ARBA" id="ARBA00022803"/>
    </source>
</evidence>
<evidence type="ECO:0000256" key="5">
    <source>
        <dbReference type="SAM" id="MobiDB-lite"/>
    </source>
</evidence>
<dbReference type="GO" id="GO:0005740">
    <property type="term" value="C:mitochondrial envelope"/>
    <property type="evidence" value="ECO:0007669"/>
    <property type="project" value="TreeGrafter"/>
</dbReference>
<keyword evidence="3" id="KW-0697">Rotamase</keyword>
<evidence type="ECO:0000313" key="7">
    <source>
        <dbReference type="EMBL" id="CAD5122768.1"/>
    </source>
</evidence>
<dbReference type="OrthoDB" id="532682at2759"/>